<dbReference type="CDD" id="cd02513">
    <property type="entry name" value="CMP-NeuAc_Synthase"/>
    <property type="match status" value="1"/>
</dbReference>
<dbReference type="PANTHER" id="PTHR21485:SF3">
    <property type="entry name" value="N-ACYLNEURAMINATE CYTIDYLYLTRANSFERASE"/>
    <property type="match status" value="1"/>
</dbReference>
<dbReference type="AlphaFoldDB" id="A0A6M3KUC7"/>
<dbReference type="InterPro" id="IPR003329">
    <property type="entry name" value="Cytidylyl_trans"/>
</dbReference>
<keyword evidence="1" id="KW-0808">Transferase</keyword>
<dbReference type="InterPro" id="IPR029044">
    <property type="entry name" value="Nucleotide-diphossugar_trans"/>
</dbReference>
<reference evidence="1" key="1">
    <citation type="submission" date="2020-03" db="EMBL/GenBank/DDBJ databases">
        <title>The deep terrestrial virosphere.</title>
        <authorList>
            <person name="Holmfeldt K."/>
            <person name="Nilsson E."/>
            <person name="Simone D."/>
            <person name="Lopez-Fernandez M."/>
            <person name="Wu X."/>
            <person name="de Brujin I."/>
            <person name="Lundin D."/>
            <person name="Andersson A."/>
            <person name="Bertilsson S."/>
            <person name="Dopson M."/>
        </authorList>
    </citation>
    <scope>NUCLEOTIDE SEQUENCE</scope>
    <source>
        <strain evidence="1">MM415B02218</strain>
    </source>
</reference>
<dbReference type="Gene3D" id="3.90.550.10">
    <property type="entry name" value="Spore Coat Polysaccharide Biosynthesis Protein SpsA, Chain A"/>
    <property type="match status" value="1"/>
</dbReference>
<dbReference type="EMBL" id="MT142576">
    <property type="protein sequence ID" value="QJA85470.1"/>
    <property type="molecule type" value="Genomic_DNA"/>
</dbReference>
<dbReference type="SUPFAM" id="SSF53448">
    <property type="entry name" value="Nucleotide-diphospho-sugar transferases"/>
    <property type="match status" value="1"/>
</dbReference>
<accession>A0A6M3KUC7</accession>
<dbReference type="InterPro" id="IPR050793">
    <property type="entry name" value="CMP-NeuNAc_synthase"/>
</dbReference>
<name>A0A6M3KUC7_9ZZZZ</name>
<organism evidence="1">
    <name type="scientific">viral metagenome</name>
    <dbReference type="NCBI Taxonomy" id="1070528"/>
    <lineage>
        <taxon>unclassified sequences</taxon>
        <taxon>metagenomes</taxon>
        <taxon>organismal metagenomes</taxon>
    </lineage>
</organism>
<keyword evidence="1" id="KW-0548">Nucleotidyltransferase</keyword>
<dbReference type="GO" id="GO:0008781">
    <property type="term" value="F:N-acylneuraminate cytidylyltransferase activity"/>
    <property type="evidence" value="ECO:0007669"/>
    <property type="project" value="TreeGrafter"/>
</dbReference>
<gene>
    <name evidence="1" type="ORF">MM415B02218_0012</name>
</gene>
<protein>
    <submittedName>
        <fullName evidence="1">Putative cytidylyltransferase</fullName>
    </submittedName>
</protein>
<proteinExistence type="predicted"/>
<sequence>MTRATAFIPARAGSKGLPGKNKKDFAGKPLVQWSIDQAKASKLFDKIIVSSDDPDIIALADKCGVIPHERHPELATDESIVDEVIFDFFVRPENKCKYICQLNPTSPLRTPEDIVTMYKFIKMKKYFSVVSVKWSDFIGWVGQASNKGPICSYNIDKRPNRQTRKDYFLENGAIYWVKYDVLIAYGNMIGNPERVKLYEMPLERSLEIDTPFDFYIAEKAYEYTSMGLTN</sequence>
<dbReference type="PANTHER" id="PTHR21485">
    <property type="entry name" value="HAD SUPERFAMILY MEMBERS CMAS AND KDSC"/>
    <property type="match status" value="1"/>
</dbReference>
<evidence type="ECO:0000313" key="1">
    <source>
        <dbReference type="EMBL" id="QJA85470.1"/>
    </source>
</evidence>
<dbReference type="Pfam" id="PF02348">
    <property type="entry name" value="CTP_transf_3"/>
    <property type="match status" value="1"/>
</dbReference>